<keyword evidence="6" id="KW-1185">Reference proteome</keyword>
<dbReference type="InterPro" id="IPR015889">
    <property type="entry name" value="Intradiol_dOase_core"/>
</dbReference>
<evidence type="ECO:0000256" key="3">
    <source>
        <dbReference type="ARBA" id="ARBA00023002"/>
    </source>
</evidence>
<organism evidence="5 6">
    <name type="scientific">Microbacterium caowuchunii</name>
    <dbReference type="NCBI Taxonomy" id="2614638"/>
    <lineage>
        <taxon>Bacteria</taxon>
        <taxon>Bacillati</taxon>
        <taxon>Actinomycetota</taxon>
        <taxon>Actinomycetes</taxon>
        <taxon>Micrococcales</taxon>
        <taxon>Microbacteriaceae</taxon>
        <taxon>Microbacterium</taxon>
    </lineage>
</organism>
<name>A0A5N0TB29_9MICO</name>
<evidence type="ECO:0000313" key="5">
    <source>
        <dbReference type="EMBL" id="KAA9132150.1"/>
    </source>
</evidence>
<accession>A0A5N0TB29</accession>
<evidence type="ECO:0000256" key="2">
    <source>
        <dbReference type="ARBA" id="ARBA00022964"/>
    </source>
</evidence>
<dbReference type="InterPro" id="IPR012786">
    <property type="entry name" value="Protocat_dOase_a"/>
</dbReference>
<dbReference type="Pfam" id="PF00775">
    <property type="entry name" value="Dioxygenase_C"/>
    <property type="match status" value="1"/>
</dbReference>
<comment type="similarity">
    <text evidence="1">Belongs to the intradiol ring-cleavage dioxygenase family.</text>
</comment>
<dbReference type="InterPro" id="IPR050770">
    <property type="entry name" value="Intradiol_RC_Dioxygenase"/>
</dbReference>
<dbReference type="PANTHER" id="PTHR33711">
    <property type="entry name" value="DIOXYGENASE, PUTATIVE (AFU_ORTHOLOGUE AFUA_2G02910)-RELATED"/>
    <property type="match status" value="1"/>
</dbReference>
<dbReference type="NCBIfam" id="TIGR02423">
    <property type="entry name" value="protocat_alph"/>
    <property type="match status" value="1"/>
</dbReference>
<dbReference type="EMBL" id="VYUY01000015">
    <property type="protein sequence ID" value="KAA9132150.1"/>
    <property type="molecule type" value="Genomic_DNA"/>
</dbReference>
<reference evidence="6" key="1">
    <citation type="submission" date="2019-09" db="EMBL/GenBank/DDBJ databases">
        <title>Mumia zhuanghuii sp. nov. isolated from the intestinal contents of plateau pika (Ochotona curzoniae) in the Qinghai-Tibet plateau of China.</title>
        <authorList>
            <person name="Tian Z."/>
        </authorList>
    </citation>
    <scope>NUCLEOTIDE SEQUENCE [LARGE SCALE GENOMIC DNA]</scope>
    <source>
        <strain evidence="6">L-033</strain>
    </source>
</reference>
<dbReference type="GO" id="GO:0008199">
    <property type="term" value="F:ferric iron binding"/>
    <property type="evidence" value="ECO:0007669"/>
    <property type="project" value="InterPro"/>
</dbReference>
<dbReference type="PANTHER" id="PTHR33711:SF9">
    <property type="entry name" value="PROTOCATECHUATE 3,4-DIOXYGENASE ALPHA CHAIN"/>
    <property type="match status" value="1"/>
</dbReference>
<dbReference type="EC" id="1.13.11.3" evidence="5"/>
<dbReference type="InterPro" id="IPR000627">
    <property type="entry name" value="Intradiol_dOase_C"/>
</dbReference>
<feature type="domain" description="Intradiol ring-cleavage dioxygenases" evidence="4">
    <location>
        <begin position="75"/>
        <end position="146"/>
    </location>
</feature>
<dbReference type="RefSeq" id="WP_150893780.1">
    <property type="nucleotide sequence ID" value="NZ_VYUY01000015.1"/>
</dbReference>
<dbReference type="Gene3D" id="2.60.130.10">
    <property type="entry name" value="Aromatic compound dioxygenase"/>
    <property type="match status" value="1"/>
</dbReference>
<sequence>MSDTTTNPSGALSDLPSVTEEFRNEGIARARAEVSRRNGEPTLEATAGQTIGPFYAFGLQYPKMHEVAFPHTPGSIVLSGTVYDGAGAPIPDSCVEIWGADSDGSISRARGSRRRDDHTFTGFGRSFTTDEGHYEFWTRNPGPTEPGKAPFFAVLVFARGLPNKLHTRIYLPDDTAALEADPFLSSLTPDERATLIATRTPDGYLHHDIRMQGEKETVFIAF</sequence>
<keyword evidence="2 5" id="KW-0223">Dioxygenase</keyword>
<evidence type="ECO:0000256" key="1">
    <source>
        <dbReference type="ARBA" id="ARBA00007825"/>
    </source>
</evidence>
<evidence type="ECO:0000313" key="6">
    <source>
        <dbReference type="Proteomes" id="UP000326838"/>
    </source>
</evidence>
<keyword evidence="3 5" id="KW-0560">Oxidoreductase</keyword>
<dbReference type="Proteomes" id="UP000326838">
    <property type="component" value="Unassembled WGS sequence"/>
</dbReference>
<gene>
    <name evidence="5" type="primary">pcaG</name>
    <name evidence="5" type="ORF">F6B40_10520</name>
</gene>
<protein>
    <submittedName>
        <fullName evidence="5">Protocatechuate 3,4-dioxygenase subunit alpha</fullName>
        <ecNumber evidence="5">1.13.11.3</ecNumber>
    </submittedName>
</protein>
<proteinExistence type="inferred from homology"/>
<dbReference type="SUPFAM" id="SSF49482">
    <property type="entry name" value="Aromatic compound dioxygenase"/>
    <property type="match status" value="1"/>
</dbReference>
<evidence type="ECO:0000259" key="4">
    <source>
        <dbReference type="Pfam" id="PF00775"/>
    </source>
</evidence>
<comment type="caution">
    <text evidence="5">The sequence shown here is derived from an EMBL/GenBank/DDBJ whole genome shotgun (WGS) entry which is preliminary data.</text>
</comment>
<dbReference type="AlphaFoldDB" id="A0A5N0TB29"/>
<dbReference type="GO" id="GO:0018578">
    <property type="term" value="F:protocatechuate 3,4-dioxygenase activity"/>
    <property type="evidence" value="ECO:0007669"/>
    <property type="project" value="UniProtKB-EC"/>
</dbReference>